<name>A0A0A9EN23_ARUDO</name>
<proteinExistence type="predicted"/>
<evidence type="ECO:0000313" key="1">
    <source>
        <dbReference type="EMBL" id="JAE00414.1"/>
    </source>
</evidence>
<organism evidence="1">
    <name type="scientific">Arundo donax</name>
    <name type="common">Giant reed</name>
    <name type="synonym">Donax arundinaceus</name>
    <dbReference type="NCBI Taxonomy" id="35708"/>
    <lineage>
        <taxon>Eukaryota</taxon>
        <taxon>Viridiplantae</taxon>
        <taxon>Streptophyta</taxon>
        <taxon>Embryophyta</taxon>
        <taxon>Tracheophyta</taxon>
        <taxon>Spermatophyta</taxon>
        <taxon>Magnoliopsida</taxon>
        <taxon>Liliopsida</taxon>
        <taxon>Poales</taxon>
        <taxon>Poaceae</taxon>
        <taxon>PACMAD clade</taxon>
        <taxon>Arundinoideae</taxon>
        <taxon>Arundineae</taxon>
        <taxon>Arundo</taxon>
    </lineage>
</organism>
<sequence length="13" mass="1565">MMHSRVSNRNTTM</sequence>
<reference evidence="1" key="1">
    <citation type="submission" date="2014-09" db="EMBL/GenBank/DDBJ databases">
        <authorList>
            <person name="Magalhaes I.L.F."/>
            <person name="Oliveira U."/>
            <person name="Santos F.R."/>
            <person name="Vidigal T.H.D.A."/>
            <person name="Brescovit A.D."/>
            <person name="Santos A.J."/>
        </authorList>
    </citation>
    <scope>NUCLEOTIDE SEQUENCE</scope>
    <source>
        <tissue evidence="1">Shoot tissue taken approximately 20 cm above the soil surface</tissue>
    </source>
</reference>
<dbReference type="EMBL" id="GBRH01197482">
    <property type="protein sequence ID" value="JAE00414.1"/>
    <property type="molecule type" value="Transcribed_RNA"/>
</dbReference>
<protein>
    <submittedName>
        <fullName evidence="1">Uncharacterized protein</fullName>
    </submittedName>
</protein>
<accession>A0A0A9EN23</accession>
<reference evidence="1" key="2">
    <citation type="journal article" date="2015" name="Data Brief">
        <title>Shoot transcriptome of the giant reed, Arundo donax.</title>
        <authorList>
            <person name="Barrero R.A."/>
            <person name="Guerrero F.D."/>
            <person name="Moolhuijzen P."/>
            <person name="Goolsby J.A."/>
            <person name="Tidwell J."/>
            <person name="Bellgard S.E."/>
            <person name="Bellgard M.I."/>
        </authorList>
    </citation>
    <scope>NUCLEOTIDE SEQUENCE</scope>
    <source>
        <tissue evidence="1">Shoot tissue taken approximately 20 cm above the soil surface</tissue>
    </source>
</reference>